<evidence type="ECO:0000256" key="2">
    <source>
        <dbReference type="ARBA" id="ARBA00023002"/>
    </source>
</evidence>
<evidence type="ECO:0000313" key="4">
    <source>
        <dbReference type="EMBL" id="GAA5043747.1"/>
    </source>
</evidence>
<dbReference type="PANTHER" id="PTHR24321">
    <property type="entry name" value="DEHYDROGENASES, SHORT CHAIN"/>
    <property type="match status" value="1"/>
</dbReference>
<dbReference type="PRINTS" id="PR00081">
    <property type="entry name" value="GDHRDH"/>
</dbReference>
<protein>
    <submittedName>
        <fullName evidence="4">SDR family oxidoreductase</fullName>
    </submittedName>
</protein>
<dbReference type="EMBL" id="BAABKX010000001">
    <property type="protein sequence ID" value="GAA5043747.1"/>
    <property type="molecule type" value="Genomic_DNA"/>
</dbReference>
<dbReference type="GO" id="GO:0016491">
    <property type="term" value="F:oxidoreductase activity"/>
    <property type="evidence" value="ECO:0007669"/>
    <property type="project" value="UniProtKB-KW"/>
</dbReference>
<dbReference type="PANTHER" id="PTHR24321:SF8">
    <property type="entry name" value="ESTRADIOL 17-BETA-DEHYDROGENASE 8-RELATED"/>
    <property type="match status" value="1"/>
</dbReference>
<name>A0AAV3UCL5_9EURY</name>
<dbReference type="PRINTS" id="PR00080">
    <property type="entry name" value="SDRFAMILY"/>
</dbReference>
<evidence type="ECO:0000256" key="3">
    <source>
        <dbReference type="RuleBase" id="RU000363"/>
    </source>
</evidence>
<keyword evidence="5" id="KW-1185">Reference proteome</keyword>
<evidence type="ECO:0000256" key="1">
    <source>
        <dbReference type="ARBA" id="ARBA00006484"/>
    </source>
</evidence>
<dbReference type="SUPFAM" id="SSF51735">
    <property type="entry name" value="NAD(P)-binding Rossmann-fold domains"/>
    <property type="match status" value="1"/>
</dbReference>
<dbReference type="InterPro" id="IPR002347">
    <property type="entry name" value="SDR_fam"/>
</dbReference>
<reference evidence="4 5" key="1">
    <citation type="journal article" date="2019" name="Int. J. Syst. Evol. Microbiol.">
        <title>The Global Catalogue of Microorganisms (GCM) 10K type strain sequencing project: providing services to taxonomists for standard genome sequencing and annotation.</title>
        <authorList>
            <consortium name="The Broad Institute Genomics Platform"/>
            <consortium name="The Broad Institute Genome Sequencing Center for Infectious Disease"/>
            <person name="Wu L."/>
            <person name="Ma J."/>
        </authorList>
    </citation>
    <scope>NUCLEOTIDE SEQUENCE [LARGE SCALE GENOMIC DNA]</scope>
    <source>
        <strain evidence="4 5">JCM 17504</strain>
    </source>
</reference>
<comment type="caution">
    <text evidence="4">The sequence shown here is derived from an EMBL/GenBank/DDBJ whole genome shotgun (WGS) entry which is preliminary data.</text>
</comment>
<comment type="similarity">
    <text evidence="1 3">Belongs to the short-chain dehydrogenases/reductases (SDR) family.</text>
</comment>
<dbReference type="AlphaFoldDB" id="A0AAV3UCL5"/>
<dbReference type="Proteomes" id="UP001501729">
    <property type="component" value="Unassembled WGS sequence"/>
</dbReference>
<dbReference type="Gene3D" id="3.40.50.720">
    <property type="entry name" value="NAD(P)-binding Rossmann-like Domain"/>
    <property type="match status" value="1"/>
</dbReference>
<dbReference type="InterPro" id="IPR036291">
    <property type="entry name" value="NAD(P)-bd_dom_sf"/>
</dbReference>
<sequence length="285" mass="30389">MGFSGWCDELSKRFQQSLATRPHHSDYNVGKLEYEFRSTSDFKTFETVVQAMNVEFDFADDVALVTGASGALGSAVCATFADVGATVCATDVVEPDEDALPNGDRIQFYQADFTDESEVESVLDDIVADHGGIDYLANIAGTWKGGSPVEDTDADTFDLLFDVNLKTAFLASKHALPHLRDREGAIVSVSARSSLEGGEGDALYRASKAGVRLLTESIAEENAGVVRANSVMPSVIDTPANREMMPDANHDKWVSPADIAEVICVLCSDATTVTSGAAVPVYGEA</sequence>
<evidence type="ECO:0000313" key="5">
    <source>
        <dbReference type="Proteomes" id="UP001501729"/>
    </source>
</evidence>
<organism evidence="4 5">
    <name type="scientific">Haladaptatus pallidirubidus</name>
    <dbReference type="NCBI Taxonomy" id="1008152"/>
    <lineage>
        <taxon>Archaea</taxon>
        <taxon>Methanobacteriati</taxon>
        <taxon>Methanobacteriota</taxon>
        <taxon>Stenosarchaea group</taxon>
        <taxon>Halobacteria</taxon>
        <taxon>Halobacteriales</taxon>
        <taxon>Haladaptataceae</taxon>
        <taxon>Haladaptatus</taxon>
    </lineage>
</organism>
<dbReference type="Pfam" id="PF00106">
    <property type="entry name" value="adh_short"/>
    <property type="match status" value="1"/>
</dbReference>
<keyword evidence="2" id="KW-0560">Oxidoreductase</keyword>
<gene>
    <name evidence="4" type="ORF">GCM10025751_08950</name>
</gene>
<accession>A0AAV3UCL5</accession>
<proteinExistence type="inferred from homology"/>